<dbReference type="EMBL" id="BEZZ01000124">
    <property type="protein sequence ID" value="GCC26437.1"/>
    <property type="molecule type" value="Genomic_DNA"/>
</dbReference>
<gene>
    <name evidence="2" type="ORF">chiPu_0004854</name>
</gene>
<feature type="region of interest" description="Disordered" evidence="1">
    <location>
        <begin position="1"/>
        <end position="67"/>
    </location>
</feature>
<name>A0A401S7R3_CHIPU</name>
<organism evidence="2 3">
    <name type="scientific">Chiloscyllium punctatum</name>
    <name type="common">Brownbanded bambooshark</name>
    <name type="synonym">Hemiscyllium punctatum</name>
    <dbReference type="NCBI Taxonomy" id="137246"/>
    <lineage>
        <taxon>Eukaryota</taxon>
        <taxon>Metazoa</taxon>
        <taxon>Chordata</taxon>
        <taxon>Craniata</taxon>
        <taxon>Vertebrata</taxon>
        <taxon>Chondrichthyes</taxon>
        <taxon>Elasmobranchii</taxon>
        <taxon>Galeomorphii</taxon>
        <taxon>Galeoidea</taxon>
        <taxon>Orectolobiformes</taxon>
        <taxon>Hemiscylliidae</taxon>
        <taxon>Chiloscyllium</taxon>
    </lineage>
</organism>
<dbReference type="AlphaFoldDB" id="A0A401S7R3"/>
<dbReference type="Proteomes" id="UP000287033">
    <property type="component" value="Unassembled WGS sequence"/>
</dbReference>
<evidence type="ECO:0000313" key="3">
    <source>
        <dbReference type="Proteomes" id="UP000287033"/>
    </source>
</evidence>
<sequence>MRKAKATTAEPRGRVRPAAEENIPPGADPTLRNRSQARSVSDKRPTTQTGERPQQRLLAEPTEAEQNVGCRLQRQRLLAALN</sequence>
<proteinExistence type="predicted"/>
<keyword evidence="3" id="KW-1185">Reference proteome</keyword>
<evidence type="ECO:0000313" key="2">
    <source>
        <dbReference type="EMBL" id="GCC26437.1"/>
    </source>
</evidence>
<protein>
    <submittedName>
        <fullName evidence="2">Uncharacterized protein</fullName>
    </submittedName>
</protein>
<accession>A0A401S7R3</accession>
<reference evidence="2 3" key="1">
    <citation type="journal article" date="2018" name="Nat. Ecol. Evol.">
        <title>Shark genomes provide insights into elasmobranch evolution and the origin of vertebrates.</title>
        <authorList>
            <person name="Hara Y"/>
            <person name="Yamaguchi K"/>
            <person name="Onimaru K"/>
            <person name="Kadota M"/>
            <person name="Koyanagi M"/>
            <person name="Keeley SD"/>
            <person name="Tatsumi K"/>
            <person name="Tanaka K"/>
            <person name="Motone F"/>
            <person name="Kageyama Y"/>
            <person name="Nozu R"/>
            <person name="Adachi N"/>
            <person name="Nishimura O"/>
            <person name="Nakagawa R"/>
            <person name="Tanegashima C"/>
            <person name="Kiyatake I"/>
            <person name="Matsumoto R"/>
            <person name="Murakumo K"/>
            <person name="Nishida K"/>
            <person name="Terakita A"/>
            <person name="Kuratani S"/>
            <person name="Sato K"/>
            <person name="Hyodo S Kuraku.S."/>
        </authorList>
    </citation>
    <scope>NUCLEOTIDE SEQUENCE [LARGE SCALE GENOMIC DNA]</scope>
</reference>
<evidence type="ECO:0000256" key="1">
    <source>
        <dbReference type="SAM" id="MobiDB-lite"/>
    </source>
</evidence>
<comment type="caution">
    <text evidence="2">The sequence shown here is derived from an EMBL/GenBank/DDBJ whole genome shotgun (WGS) entry which is preliminary data.</text>
</comment>